<keyword evidence="3 12" id="KW-0808">Transferase</keyword>
<organism evidence="13 14">
    <name type="scientific">Aerosticca soli</name>
    <dbReference type="NCBI Taxonomy" id="2010829"/>
    <lineage>
        <taxon>Bacteria</taxon>
        <taxon>Pseudomonadati</taxon>
        <taxon>Pseudomonadota</taxon>
        <taxon>Gammaproteobacteria</taxon>
        <taxon>Lysobacterales</taxon>
        <taxon>Rhodanobacteraceae</taxon>
        <taxon>Aerosticca</taxon>
    </lineage>
</organism>
<protein>
    <recommendedName>
        <fullName evidence="9">Octaprenyl diphosphate synthase</fullName>
        <ecNumber evidence="8">2.5.1.90</ecNumber>
    </recommendedName>
    <alternativeName>
        <fullName evidence="11">All-trans-octaprenyl-diphosphate synthase</fullName>
    </alternativeName>
    <alternativeName>
        <fullName evidence="10">Octaprenyl pyrophosphate synthase</fullName>
    </alternativeName>
</protein>
<dbReference type="CDD" id="cd00685">
    <property type="entry name" value="Trans_IPPS_HT"/>
    <property type="match status" value="1"/>
</dbReference>
<dbReference type="EC" id="2.5.1.90" evidence="8"/>
<reference evidence="14" key="1">
    <citation type="submission" date="2018-04" db="EMBL/GenBank/DDBJ databases">
        <authorList>
            <person name="Watanabe M."/>
            <person name="Kojima H."/>
        </authorList>
    </citation>
    <scope>NUCLEOTIDE SEQUENCE [LARGE SCALE GENOMIC DNA]</scope>
    <source>
        <strain evidence="14">Dysh456</strain>
    </source>
</reference>
<evidence type="ECO:0000256" key="7">
    <source>
        <dbReference type="ARBA" id="ARBA00055029"/>
    </source>
</evidence>
<keyword evidence="14" id="KW-1185">Reference proteome</keyword>
<dbReference type="InterPro" id="IPR008949">
    <property type="entry name" value="Isoprenoid_synthase_dom_sf"/>
</dbReference>
<dbReference type="PROSITE" id="PS00723">
    <property type="entry name" value="POLYPRENYL_SYNTHASE_1"/>
    <property type="match status" value="1"/>
</dbReference>
<dbReference type="EMBL" id="AP018560">
    <property type="protein sequence ID" value="BBD80938.1"/>
    <property type="molecule type" value="Genomic_DNA"/>
</dbReference>
<evidence type="ECO:0000256" key="4">
    <source>
        <dbReference type="ARBA" id="ARBA00022723"/>
    </source>
</evidence>
<evidence type="ECO:0000256" key="11">
    <source>
        <dbReference type="ARBA" id="ARBA00083124"/>
    </source>
</evidence>
<keyword evidence="4" id="KW-0479">Metal-binding</keyword>
<dbReference type="KEGG" id="rbd:ALSL_2313"/>
<evidence type="ECO:0000256" key="10">
    <source>
        <dbReference type="ARBA" id="ARBA00079637"/>
    </source>
</evidence>
<accession>A0A2Z6E8Q2</accession>
<evidence type="ECO:0000256" key="5">
    <source>
        <dbReference type="ARBA" id="ARBA00022842"/>
    </source>
</evidence>
<proteinExistence type="inferred from homology"/>
<evidence type="ECO:0000256" key="3">
    <source>
        <dbReference type="ARBA" id="ARBA00022679"/>
    </source>
</evidence>
<comment type="similarity">
    <text evidence="2 12">Belongs to the FPP/GGPP synthase family.</text>
</comment>
<dbReference type="GO" id="GO:0008299">
    <property type="term" value="P:isoprenoid biosynthetic process"/>
    <property type="evidence" value="ECO:0007669"/>
    <property type="project" value="InterPro"/>
</dbReference>
<dbReference type="InterPro" id="IPR033749">
    <property type="entry name" value="Polyprenyl_synt_CS"/>
</dbReference>
<dbReference type="PROSITE" id="PS00444">
    <property type="entry name" value="POLYPRENYL_SYNTHASE_2"/>
    <property type="match status" value="1"/>
</dbReference>
<keyword evidence="5" id="KW-0460">Magnesium</keyword>
<comment type="function">
    <text evidence="7">Supplies octaprenyl diphosphate, the precursor for the side chain of the isoprenoid quinones ubiquinone and menaquinone.</text>
</comment>
<dbReference type="InterPro" id="IPR000092">
    <property type="entry name" value="Polyprenyl_synt"/>
</dbReference>
<dbReference type="FunFam" id="1.10.600.10:FF:000002">
    <property type="entry name" value="Octaprenyl diphosphate synthase"/>
    <property type="match status" value="1"/>
</dbReference>
<dbReference type="PANTHER" id="PTHR12001:SF69">
    <property type="entry name" value="ALL TRANS-POLYPRENYL-DIPHOSPHATE SYNTHASE PDSS1"/>
    <property type="match status" value="1"/>
</dbReference>
<dbReference type="GO" id="GO:0106350">
    <property type="term" value="F:all-trans-octaprenyl-diphosphate synthase activity"/>
    <property type="evidence" value="ECO:0007669"/>
    <property type="project" value="UniProtKB-EC"/>
</dbReference>
<dbReference type="SUPFAM" id="SSF48576">
    <property type="entry name" value="Terpenoid synthases"/>
    <property type="match status" value="1"/>
</dbReference>
<dbReference type="Proteomes" id="UP000270530">
    <property type="component" value="Chromosome"/>
</dbReference>
<dbReference type="PANTHER" id="PTHR12001">
    <property type="entry name" value="GERANYLGERANYL PYROPHOSPHATE SYNTHASE"/>
    <property type="match status" value="1"/>
</dbReference>
<evidence type="ECO:0000313" key="13">
    <source>
        <dbReference type="EMBL" id="BBD80938.1"/>
    </source>
</evidence>
<dbReference type="GO" id="GO:0046872">
    <property type="term" value="F:metal ion binding"/>
    <property type="evidence" value="ECO:0007669"/>
    <property type="project" value="UniProtKB-KW"/>
</dbReference>
<comment type="cofactor">
    <cofactor evidence="1">
        <name>Mg(2+)</name>
        <dbReference type="ChEBI" id="CHEBI:18420"/>
    </cofactor>
</comment>
<comment type="catalytic activity">
    <reaction evidence="6">
        <text>5 isopentenyl diphosphate + (2E,6E)-farnesyl diphosphate = all-trans-octaprenyl diphosphate + 5 diphosphate</text>
        <dbReference type="Rhea" id="RHEA:27798"/>
        <dbReference type="ChEBI" id="CHEBI:33019"/>
        <dbReference type="ChEBI" id="CHEBI:57711"/>
        <dbReference type="ChEBI" id="CHEBI:128769"/>
        <dbReference type="ChEBI" id="CHEBI:175763"/>
        <dbReference type="EC" id="2.5.1.90"/>
    </reaction>
</comment>
<dbReference type="AlphaFoldDB" id="A0A2Z6E8Q2"/>
<evidence type="ECO:0000313" key="14">
    <source>
        <dbReference type="Proteomes" id="UP000270530"/>
    </source>
</evidence>
<evidence type="ECO:0000256" key="9">
    <source>
        <dbReference type="ARBA" id="ARBA00072473"/>
    </source>
</evidence>
<evidence type="ECO:0000256" key="1">
    <source>
        <dbReference type="ARBA" id="ARBA00001946"/>
    </source>
</evidence>
<reference evidence="14" key="2">
    <citation type="submission" date="2018-06" db="EMBL/GenBank/DDBJ databases">
        <title>Genome sequence of Rhodanobacteraceae bacterium strain Dysh456.</title>
        <authorList>
            <person name="Fukui M."/>
        </authorList>
    </citation>
    <scope>NUCLEOTIDE SEQUENCE [LARGE SCALE GENOMIC DNA]</scope>
    <source>
        <strain evidence="14">Dysh456</strain>
    </source>
</reference>
<evidence type="ECO:0000256" key="12">
    <source>
        <dbReference type="RuleBase" id="RU004466"/>
    </source>
</evidence>
<evidence type="ECO:0000256" key="8">
    <source>
        <dbReference type="ARBA" id="ARBA00066511"/>
    </source>
</evidence>
<gene>
    <name evidence="13" type="ORF">ALSL_2313</name>
</gene>
<dbReference type="Pfam" id="PF00348">
    <property type="entry name" value="polyprenyl_synt"/>
    <property type="match status" value="1"/>
</dbReference>
<sequence length="344" mass="36688">MVDDVSPGFPKTSMYADAASPQAAFQRVRALAAHDMQRVDALIRARLASGVVLINQIAEHIIAGGGKRLRPMLHVLAAGAAGYRGEAHIKLAAIIEFIHTSTLLHDDVVDESDLRRGRKTANALWGNAASVLVGDFLYSRSFQLMVELDDMRVMRILADTTNTIAEGEVLQLLNIGNADVDEAAYLAVIERKTAVLFAAAAELGGLLGGLPETQVAALRRYGLELGYAFQIADDLLDYVSDAATLGKNIGDDLAEGKPTLPLIYALQGADAGQARALRQAIEHGGLDALDQIVAAIRDSGALERTHARARSHADAARASIETLPPSACRDALIALADYSVQRDH</sequence>
<evidence type="ECO:0000256" key="2">
    <source>
        <dbReference type="ARBA" id="ARBA00006706"/>
    </source>
</evidence>
<dbReference type="Gene3D" id="1.10.600.10">
    <property type="entry name" value="Farnesyl Diphosphate Synthase"/>
    <property type="match status" value="1"/>
</dbReference>
<evidence type="ECO:0000256" key="6">
    <source>
        <dbReference type="ARBA" id="ARBA00051506"/>
    </source>
</evidence>
<name>A0A2Z6E8Q2_9GAMM</name>
<dbReference type="SFLD" id="SFLDS00005">
    <property type="entry name" value="Isoprenoid_Synthase_Type_I"/>
    <property type="match status" value="1"/>
</dbReference>